<evidence type="ECO:0000313" key="1">
    <source>
        <dbReference type="EMBL" id="OBR42079.1"/>
    </source>
</evidence>
<dbReference type="PROSITE" id="PS51257">
    <property type="entry name" value="PROKAR_LIPOPROTEIN"/>
    <property type="match status" value="1"/>
</dbReference>
<dbReference type="STRING" id="1836467.BTR34_09800"/>
<name>A0A1B7ZES8_9FLAO</name>
<keyword evidence="2" id="KW-1185">Reference proteome</keyword>
<sequence length="216" mass="24492">MKNHFKTYNMKNTIALLFLSLVIACNESPKKEGVSKTDTVQQVSLEKEENNAMTSGDYSSLLTDYKCDMRISEVAEVLKVPESNLSQTDNSSENKCSFELIGFGKNTLGGDSHISWSSAPSSKKQNKKEIASYLERKEDGIKIMGMDIELAETGDCYIAQQPAHGRIIIYNENYDHAFLIHYGIKSANNNRTKEQHEELRLKMTDLANYLLQKHRK</sequence>
<proteinExistence type="predicted"/>
<dbReference type="EMBL" id="LZFP01000001">
    <property type="protein sequence ID" value="OBR42079.1"/>
    <property type="molecule type" value="Genomic_DNA"/>
</dbReference>
<dbReference type="AlphaFoldDB" id="A0A1B7ZES8"/>
<dbReference type="KEGG" id="mart:BTR34_09800"/>
<reference evidence="2" key="1">
    <citation type="submission" date="2016-06" db="EMBL/GenBank/DDBJ databases">
        <authorList>
            <person name="Zhan P."/>
        </authorList>
    </citation>
    <scope>NUCLEOTIDE SEQUENCE [LARGE SCALE GENOMIC DNA]</scope>
    <source>
        <strain evidence="2">T28</strain>
    </source>
</reference>
<protein>
    <submittedName>
        <fullName evidence="1">Uncharacterized protein</fullName>
    </submittedName>
</protein>
<comment type="caution">
    <text evidence="1">The sequence shown here is derived from an EMBL/GenBank/DDBJ whole genome shotgun (WGS) entry which is preliminary data.</text>
</comment>
<gene>
    <name evidence="1" type="ORF">A9200_01430</name>
</gene>
<evidence type="ECO:0000313" key="2">
    <source>
        <dbReference type="Proteomes" id="UP000092164"/>
    </source>
</evidence>
<organism evidence="1 2">
    <name type="scientific">Maribacter hydrothermalis</name>
    <dbReference type="NCBI Taxonomy" id="1836467"/>
    <lineage>
        <taxon>Bacteria</taxon>
        <taxon>Pseudomonadati</taxon>
        <taxon>Bacteroidota</taxon>
        <taxon>Flavobacteriia</taxon>
        <taxon>Flavobacteriales</taxon>
        <taxon>Flavobacteriaceae</taxon>
        <taxon>Maribacter</taxon>
    </lineage>
</organism>
<accession>A0A1B7ZES8</accession>
<dbReference type="Proteomes" id="UP000092164">
    <property type="component" value="Unassembled WGS sequence"/>
</dbReference>